<name>A0ABR1ZSF4_9ROSI</name>
<gene>
    <name evidence="2" type="ORF">V6N12_013892</name>
</gene>
<dbReference type="Proteomes" id="UP001472677">
    <property type="component" value="Unassembled WGS sequence"/>
</dbReference>
<accession>A0ABR1ZSF4</accession>
<protein>
    <submittedName>
        <fullName evidence="2">Uncharacterized protein</fullName>
    </submittedName>
</protein>
<evidence type="ECO:0000313" key="2">
    <source>
        <dbReference type="EMBL" id="KAK8483620.1"/>
    </source>
</evidence>
<evidence type="ECO:0000256" key="1">
    <source>
        <dbReference type="SAM" id="MobiDB-lite"/>
    </source>
</evidence>
<proteinExistence type="predicted"/>
<comment type="caution">
    <text evidence="2">The sequence shown here is derived from an EMBL/GenBank/DDBJ whole genome shotgun (WGS) entry which is preliminary data.</text>
</comment>
<dbReference type="EMBL" id="JBBPBM010001516">
    <property type="protein sequence ID" value="KAK8483620.1"/>
    <property type="molecule type" value="Genomic_DNA"/>
</dbReference>
<evidence type="ECO:0000313" key="3">
    <source>
        <dbReference type="Proteomes" id="UP001472677"/>
    </source>
</evidence>
<organism evidence="2 3">
    <name type="scientific">Hibiscus sabdariffa</name>
    <name type="common">roselle</name>
    <dbReference type="NCBI Taxonomy" id="183260"/>
    <lineage>
        <taxon>Eukaryota</taxon>
        <taxon>Viridiplantae</taxon>
        <taxon>Streptophyta</taxon>
        <taxon>Embryophyta</taxon>
        <taxon>Tracheophyta</taxon>
        <taxon>Spermatophyta</taxon>
        <taxon>Magnoliopsida</taxon>
        <taxon>eudicotyledons</taxon>
        <taxon>Gunneridae</taxon>
        <taxon>Pentapetalae</taxon>
        <taxon>rosids</taxon>
        <taxon>malvids</taxon>
        <taxon>Malvales</taxon>
        <taxon>Malvaceae</taxon>
        <taxon>Malvoideae</taxon>
        <taxon>Hibiscus</taxon>
    </lineage>
</organism>
<feature type="compositionally biased region" description="Basic residues" evidence="1">
    <location>
        <begin position="148"/>
        <end position="165"/>
    </location>
</feature>
<feature type="compositionally biased region" description="Polar residues" evidence="1">
    <location>
        <begin position="166"/>
        <end position="177"/>
    </location>
</feature>
<sequence>MLGDMTRTMHRFWWTRRTNKRGWPLCAWDRVCTTKTAGVLGLRNLQSQHTSSRAKYFPLGNVLDAPLMEKSILFHGKVYTEPWRSSKMTFTGNWTLIVDEEHALRASIDNHSTMKGDRGHGKNRGGVRGRGNNDRGYQNYDRAYPKHQQQHKYHSQRRGRGRGGHHSTSFRTQSADKSSIECF</sequence>
<feature type="region of interest" description="Disordered" evidence="1">
    <location>
        <begin position="109"/>
        <end position="183"/>
    </location>
</feature>
<keyword evidence="3" id="KW-1185">Reference proteome</keyword>
<reference evidence="2 3" key="1">
    <citation type="journal article" date="2024" name="G3 (Bethesda)">
        <title>Genome assembly of Hibiscus sabdariffa L. provides insights into metabolisms of medicinal natural products.</title>
        <authorList>
            <person name="Kim T."/>
        </authorList>
    </citation>
    <scope>NUCLEOTIDE SEQUENCE [LARGE SCALE GENOMIC DNA]</scope>
    <source>
        <strain evidence="2">TK-2024</strain>
        <tissue evidence="2">Old leaves</tissue>
    </source>
</reference>